<keyword evidence="1" id="KW-0378">Hydrolase</keyword>
<gene>
    <name evidence="3" type="primary">RE2_119</name>
    <name evidence="3" type="ORF">CK203_053739</name>
</gene>
<dbReference type="SUPFAM" id="SSF53098">
    <property type="entry name" value="Ribonuclease H-like"/>
    <property type="match status" value="1"/>
</dbReference>
<evidence type="ECO:0000256" key="1">
    <source>
        <dbReference type="ARBA" id="ARBA00022670"/>
    </source>
</evidence>
<proteinExistence type="predicted"/>
<dbReference type="AlphaFoldDB" id="A0A438FV59"/>
<accession>A0A438FV59</accession>
<dbReference type="InterPro" id="IPR039537">
    <property type="entry name" value="Retrotran_Ty1/copia-like"/>
</dbReference>
<dbReference type="Pfam" id="PF00665">
    <property type="entry name" value="rve"/>
    <property type="match status" value="1"/>
</dbReference>
<dbReference type="EMBL" id="QGNW01000731">
    <property type="protein sequence ID" value="RVW63824.1"/>
    <property type="molecule type" value="Genomic_DNA"/>
</dbReference>
<keyword evidence="1" id="KW-0645">Protease</keyword>
<protein>
    <submittedName>
        <fullName evidence="3">Retrovirus-related Pol polyprotein from transposon RE2</fullName>
    </submittedName>
</protein>
<dbReference type="InterPro" id="IPR001584">
    <property type="entry name" value="Integrase_cat-core"/>
</dbReference>
<evidence type="ECO:0000259" key="2">
    <source>
        <dbReference type="PROSITE" id="PS50994"/>
    </source>
</evidence>
<dbReference type="Pfam" id="PF22936">
    <property type="entry name" value="Pol_BBD"/>
    <property type="match status" value="1"/>
</dbReference>
<dbReference type="PANTHER" id="PTHR42648">
    <property type="entry name" value="TRANSPOSASE, PUTATIVE-RELATED"/>
    <property type="match status" value="1"/>
</dbReference>
<comment type="caution">
    <text evidence="3">The sequence shown here is derived from an EMBL/GenBank/DDBJ whole genome shotgun (WGS) entry which is preliminary data.</text>
</comment>
<organism evidence="3 4">
    <name type="scientific">Vitis vinifera</name>
    <name type="common">Grape</name>
    <dbReference type="NCBI Taxonomy" id="29760"/>
    <lineage>
        <taxon>Eukaryota</taxon>
        <taxon>Viridiplantae</taxon>
        <taxon>Streptophyta</taxon>
        <taxon>Embryophyta</taxon>
        <taxon>Tracheophyta</taxon>
        <taxon>Spermatophyta</taxon>
        <taxon>Magnoliopsida</taxon>
        <taxon>eudicotyledons</taxon>
        <taxon>Gunneridae</taxon>
        <taxon>Pentapetalae</taxon>
        <taxon>rosids</taxon>
        <taxon>Vitales</taxon>
        <taxon>Vitaceae</taxon>
        <taxon>Viteae</taxon>
        <taxon>Vitis</taxon>
    </lineage>
</organism>
<dbReference type="PROSITE" id="PS50994">
    <property type="entry name" value="INTEGRASE"/>
    <property type="match status" value="1"/>
</dbReference>
<evidence type="ECO:0000313" key="4">
    <source>
        <dbReference type="Proteomes" id="UP000288805"/>
    </source>
</evidence>
<dbReference type="Proteomes" id="UP000288805">
    <property type="component" value="Unassembled WGS sequence"/>
</dbReference>
<dbReference type="PANTHER" id="PTHR42648:SF26">
    <property type="entry name" value="INTEGRASE CATALYTIC DOMAIN-CONTAINING PROTEIN"/>
    <property type="match status" value="1"/>
</dbReference>
<dbReference type="GO" id="GO:0006508">
    <property type="term" value="P:proteolysis"/>
    <property type="evidence" value="ECO:0007669"/>
    <property type="project" value="UniProtKB-KW"/>
</dbReference>
<dbReference type="GO" id="GO:0003676">
    <property type="term" value="F:nucleic acid binding"/>
    <property type="evidence" value="ECO:0007669"/>
    <property type="project" value="InterPro"/>
</dbReference>
<reference evidence="3 4" key="1">
    <citation type="journal article" date="2018" name="PLoS Genet.">
        <title>Population sequencing reveals clonal diversity and ancestral inbreeding in the grapevine cultivar Chardonnay.</title>
        <authorList>
            <person name="Roach M.J."/>
            <person name="Johnson D.L."/>
            <person name="Bohlmann J."/>
            <person name="van Vuuren H.J."/>
            <person name="Jones S.J."/>
            <person name="Pretorius I.S."/>
            <person name="Schmidt S.A."/>
            <person name="Borneman A.R."/>
        </authorList>
    </citation>
    <scope>NUCLEOTIDE SEQUENCE [LARGE SCALE GENOMIC DNA]</scope>
    <source>
        <strain evidence="4">cv. Chardonnay</strain>
        <tissue evidence="3">Leaf</tissue>
    </source>
</reference>
<name>A0A438FV59_VITVI</name>
<dbReference type="InterPro" id="IPR054722">
    <property type="entry name" value="PolX-like_BBD"/>
</dbReference>
<evidence type="ECO:0000313" key="3">
    <source>
        <dbReference type="EMBL" id="RVW63824.1"/>
    </source>
</evidence>
<feature type="domain" description="Integrase catalytic" evidence="2">
    <location>
        <begin position="175"/>
        <end position="342"/>
    </location>
</feature>
<dbReference type="GO" id="GO:0008233">
    <property type="term" value="F:peptidase activity"/>
    <property type="evidence" value="ECO:0007669"/>
    <property type="project" value="UniProtKB-KW"/>
</dbReference>
<dbReference type="GO" id="GO:0015074">
    <property type="term" value="P:DNA integration"/>
    <property type="evidence" value="ECO:0007669"/>
    <property type="project" value="InterPro"/>
</dbReference>
<dbReference type="InterPro" id="IPR036397">
    <property type="entry name" value="RNaseH_sf"/>
</dbReference>
<sequence length="342" mass="38788">MAHLHQQLSEIFFPRTSLVKPTTAEIIQDNNWYPDSGATHHLTPNLNNLLTKSQFPSSDEVFVGNGKGLPIHHIGHTSFSSSFIPSKTLALKQLLHDLSTRTVLMHDQLKGGLYLFDNTQLKLPLHSVETFNSSCFASTALPSKEPTVLVSPTSSFILWHNRLALPSKEPTVPASPTSPFILWHNRLGHPSSHIVSLVLNKSSTPSSHGHQYYIHFIDAYSHFTWIYILKHKSEAFQVFLHFKSQVKLQLDHKIKAVQSDWGGEYRSFTKYLTSNGIIHRISCPYTHEQNGLAERKHRHIVEHGIALLAQASLPFKYWDEAFRTSVYLINRLPTPVLKNKSP</sequence>
<dbReference type="Gene3D" id="3.30.420.10">
    <property type="entry name" value="Ribonuclease H-like superfamily/Ribonuclease H"/>
    <property type="match status" value="1"/>
</dbReference>
<dbReference type="InterPro" id="IPR012337">
    <property type="entry name" value="RNaseH-like_sf"/>
</dbReference>